<evidence type="ECO:0000256" key="5">
    <source>
        <dbReference type="ARBA" id="ARBA00022842"/>
    </source>
</evidence>
<dbReference type="InterPro" id="IPR002912">
    <property type="entry name" value="ACT_dom"/>
</dbReference>
<comment type="cofactor">
    <cofactor evidence="7">
        <name>Mg(2+)</name>
        <dbReference type="ChEBI" id="CHEBI:18420"/>
    </cofactor>
</comment>
<comment type="caution">
    <text evidence="10">The sequence shown here is derived from an EMBL/GenBank/DDBJ whole genome shotgun (WGS) entry which is preliminary data.</text>
</comment>
<comment type="caution">
    <text evidence="7">Lacks conserved residue(s) required for the propagation of feature annotation.</text>
</comment>
<dbReference type="SUPFAM" id="SSF81891">
    <property type="entry name" value="Poly A polymerase C-terminal region-like"/>
    <property type="match status" value="1"/>
</dbReference>
<dbReference type="SMART" id="SM00471">
    <property type="entry name" value="HDc"/>
    <property type="match status" value="1"/>
</dbReference>
<keyword evidence="4 7" id="KW-0378">Hydrolase</keyword>
<keyword evidence="2 7" id="KW-0548">Nucleotidyltransferase</keyword>
<dbReference type="SUPFAM" id="SSF81301">
    <property type="entry name" value="Nucleotidyltransferase"/>
    <property type="match status" value="1"/>
</dbReference>
<organism evidence="10">
    <name type="scientific">Hellea balneolensis</name>
    <dbReference type="NCBI Taxonomy" id="287478"/>
    <lineage>
        <taxon>Bacteria</taxon>
        <taxon>Pseudomonadati</taxon>
        <taxon>Pseudomonadota</taxon>
        <taxon>Alphaproteobacteria</taxon>
        <taxon>Maricaulales</taxon>
        <taxon>Robiginitomaculaceae</taxon>
        <taxon>Hellea</taxon>
    </lineage>
</organism>
<evidence type="ECO:0000256" key="6">
    <source>
        <dbReference type="ARBA" id="ARBA00023268"/>
    </source>
</evidence>
<comment type="similarity">
    <text evidence="7">Belongs to the GlnD family.</text>
</comment>
<dbReference type="EC" id="2.7.7.59" evidence="7"/>
<dbReference type="Proteomes" id="UP000886042">
    <property type="component" value="Unassembled WGS sequence"/>
</dbReference>
<feature type="domain" description="ACT" evidence="8">
    <location>
        <begin position="699"/>
        <end position="786"/>
    </location>
</feature>
<accession>A0A7C3G4K0</accession>
<reference evidence="10" key="1">
    <citation type="journal article" date="2020" name="mSystems">
        <title>Genome- and Community-Level Interaction Insights into Carbon Utilization and Element Cycling Functions of Hydrothermarchaeota in Hydrothermal Sediment.</title>
        <authorList>
            <person name="Zhou Z."/>
            <person name="Liu Y."/>
            <person name="Xu W."/>
            <person name="Pan J."/>
            <person name="Luo Z.H."/>
            <person name="Li M."/>
        </authorList>
    </citation>
    <scope>NUCLEOTIDE SEQUENCE [LARGE SCALE GENOMIC DNA]</scope>
    <source>
        <strain evidence="10">HyVt-489</strain>
    </source>
</reference>
<dbReference type="Gene3D" id="3.30.70.260">
    <property type="match status" value="1"/>
</dbReference>
<keyword evidence="3" id="KW-0677">Repeat</keyword>
<keyword evidence="1 7" id="KW-0808">Transferase</keyword>
<dbReference type="Gene3D" id="3.30.460.10">
    <property type="entry name" value="Beta Polymerase, domain 2"/>
    <property type="match status" value="1"/>
</dbReference>
<dbReference type="InterPro" id="IPR006674">
    <property type="entry name" value="HD_domain"/>
</dbReference>
<dbReference type="PROSITE" id="PS51831">
    <property type="entry name" value="HD"/>
    <property type="match status" value="1"/>
</dbReference>
<sequence>MDLAAHLINIHAQYKDADAARPAIFDALKTALEQQKTALQLDFESGKLGGIKAATRLSSICDNLLMSLFDYVGTSVFPTLDKEASSSMALCAVGGYGRGELAPYSDLDLLFLCEGKKGTENCARITEYILYMLWDLGFKIGHATRTPAQCIELGRGDETILTSLLDLRYLAGNKEPVTRLSELLLKERTRARTRKYIQAKLSARDARHARAGNSRYVIEPNLKEGKGGLRDLHELYWIARFIHTPKNTSTKNIKLHIPVKPHAVDAYLRLGLLDAEAAKRFKAAAEFLWKTRFHLHYLVGRSADVLSFDRQPELAKRMGYTHGSREQRVEEFMRTYFNTAREVGALTRIACAKLESENALLLPQGLDRILPTTRRGLKEPGFVLDHGRLNFASRATLKKRPRAVLDLFRIAGVRNLDIHPNAFFALSQNMNIIDDDFRAHAEHADIFCTTMLDAKAPGATLRTMNEAGVLGAYLPEFGSIVGCTQFNMHHAYTVDDHSLSLISFLHDIESGHFKDVHPFSTDFVKTWTPRLRLCVYLACLLHDTGKGKGDQCIEGAAQARTACRRLGLADQDTDTVAWLVRNHLEMSETAQRRDLSDPATVAHFALLMGSVTRLQMLLVLTVVDIRAVGPGIWNDWKGELLRELYDKAAARLMGEEQKIDPKANEINDLIDALPENAFRARNTEHDVYIKCERDKDITQAWVLTHDRTHLFSDLTSAISAAGASVIGARLHTDDGGRVLNTFYLQNVEGLAYGRKHAHKLEELHASLLDAAINGRIDAAFPPALPSRRADAIPIRPRAVCVPDGEGRLILEVEGRDRPGLLHGLSKVLSAHGLSVRSAHIEVAGPKAMDVFYVSHSQAFDEPKLIADLLGVLSPNKVRKGAAS</sequence>
<feature type="domain" description="HD" evidence="9">
    <location>
        <begin position="494"/>
        <end position="617"/>
    </location>
</feature>
<evidence type="ECO:0000259" key="9">
    <source>
        <dbReference type="PROSITE" id="PS51831"/>
    </source>
</evidence>
<evidence type="ECO:0000256" key="3">
    <source>
        <dbReference type="ARBA" id="ARBA00022737"/>
    </source>
</evidence>
<dbReference type="Pfam" id="PF01842">
    <property type="entry name" value="ACT"/>
    <property type="match status" value="1"/>
</dbReference>
<keyword evidence="5 7" id="KW-0460">Magnesium</keyword>
<dbReference type="Pfam" id="PF08335">
    <property type="entry name" value="GlnD_UR_UTase"/>
    <property type="match status" value="1"/>
</dbReference>
<evidence type="ECO:0000313" key="10">
    <source>
        <dbReference type="EMBL" id="HFB54433.1"/>
    </source>
</evidence>
<dbReference type="PANTHER" id="PTHR47320:SF1">
    <property type="entry name" value="BIFUNCTIONAL URIDYLYLTRANSFERASE_URIDYLYL-REMOVING ENZYME"/>
    <property type="match status" value="1"/>
</dbReference>
<comment type="catalytic activity">
    <reaction evidence="7">
        <text>[protein-PII]-uridylyl-L-tyrosine + H2O = [protein-PII]-L-tyrosine + UMP + H(+)</text>
        <dbReference type="Rhea" id="RHEA:48600"/>
        <dbReference type="Rhea" id="RHEA-COMP:12147"/>
        <dbReference type="Rhea" id="RHEA-COMP:12148"/>
        <dbReference type="ChEBI" id="CHEBI:15377"/>
        <dbReference type="ChEBI" id="CHEBI:15378"/>
        <dbReference type="ChEBI" id="CHEBI:46858"/>
        <dbReference type="ChEBI" id="CHEBI:57865"/>
        <dbReference type="ChEBI" id="CHEBI:90602"/>
    </reaction>
</comment>
<dbReference type="CDD" id="cd04873">
    <property type="entry name" value="ACT_UUR-ACR-like"/>
    <property type="match status" value="1"/>
</dbReference>
<gene>
    <name evidence="7 10" type="primary">glnD</name>
    <name evidence="10" type="ORF">ENJ46_00795</name>
</gene>
<comment type="domain">
    <text evidence="7">Has four distinct domains: an N-terminal nucleotidyltransferase (NT) domain responsible for UTase activity, a central HD domain that encodes UR activity, and two C-terminal ACT domains that seem to have a role in glutamine sensing.</text>
</comment>
<dbReference type="SUPFAM" id="SSF55021">
    <property type="entry name" value="ACT-like"/>
    <property type="match status" value="1"/>
</dbReference>
<feature type="region of interest" description="Uridylyltransferase" evidence="7">
    <location>
        <begin position="1"/>
        <end position="376"/>
    </location>
</feature>
<dbReference type="GO" id="GO:0008773">
    <property type="term" value="F:[protein-PII] uridylyltransferase activity"/>
    <property type="evidence" value="ECO:0007669"/>
    <property type="project" value="UniProtKB-UniRule"/>
</dbReference>
<dbReference type="NCBIfam" id="TIGR01693">
    <property type="entry name" value="UTase_glnD"/>
    <property type="match status" value="1"/>
</dbReference>
<comment type="catalytic activity">
    <reaction evidence="7">
        <text>[protein-PII]-L-tyrosine + UTP = [protein-PII]-uridylyl-L-tyrosine + diphosphate</text>
        <dbReference type="Rhea" id="RHEA:13673"/>
        <dbReference type="Rhea" id="RHEA-COMP:12147"/>
        <dbReference type="Rhea" id="RHEA-COMP:12148"/>
        <dbReference type="ChEBI" id="CHEBI:33019"/>
        <dbReference type="ChEBI" id="CHEBI:46398"/>
        <dbReference type="ChEBI" id="CHEBI:46858"/>
        <dbReference type="ChEBI" id="CHEBI:90602"/>
        <dbReference type="EC" id="2.7.7.59"/>
    </reaction>
</comment>
<evidence type="ECO:0000256" key="7">
    <source>
        <dbReference type="HAMAP-Rule" id="MF_00277"/>
    </source>
</evidence>
<dbReference type="EC" id="3.1.4.-" evidence="7"/>
<dbReference type="GO" id="GO:0006808">
    <property type="term" value="P:regulation of nitrogen utilization"/>
    <property type="evidence" value="ECO:0007669"/>
    <property type="project" value="UniProtKB-UniRule"/>
</dbReference>
<feature type="domain" description="ACT" evidence="8">
    <location>
        <begin position="809"/>
        <end position="879"/>
    </location>
</feature>
<comment type="function">
    <text evidence="7">Modifies, by uridylylation and deuridylylation, the PII regulatory proteins (GlnB and homologs), in response to the nitrogen status of the cell that GlnD senses through the glutamine level. Under low glutamine levels, catalyzes the conversion of the PII proteins and UTP to PII-UMP and PPi, while under higher glutamine levels, GlnD hydrolyzes PII-UMP to PII and UMP (deuridylylation). Thus, controls uridylylation state and activity of the PII proteins, and plays an important role in the regulation of nitrogen metabolism.</text>
</comment>
<dbReference type="GO" id="GO:0008081">
    <property type="term" value="F:phosphoric diester hydrolase activity"/>
    <property type="evidence" value="ECO:0007669"/>
    <property type="project" value="UniProtKB-UniRule"/>
</dbReference>
<dbReference type="AlphaFoldDB" id="A0A7C3G4K0"/>
<dbReference type="InterPro" id="IPR043519">
    <property type="entry name" value="NT_sf"/>
</dbReference>
<keyword evidence="6 7" id="KW-0511">Multifunctional enzyme</keyword>
<dbReference type="PANTHER" id="PTHR47320">
    <property type="entry name" value="BIFUNCTIONAL URIDYLYLTRANSFERASE/URIDYLYL-REMOVING ENZYME"/>
    <property type="match status" value="1"/>
</dbReference>
<dbReference type="Gene3D" id="1.20.120.330">
    <property type="entry name" value="Nucleotidyltransferases domain 2"/>
    <property type="match status" value="1"/>
</dbReference>
<proteinExistence type="inferred from homology"/>
<dbReference type="InterPro" id="IPR013546">
    <property type="entry name" value="PII_UdlTrfase/GS_AdlTrfase"/>
</dbReference>
<dbReference type="PROSITE" id="PS51671">
    <property type="entry name" value="ACT"/>
    <property type="match status" value="2"/>
</dbReference>
<evidence type="ECO:0000256" key="4">
    <source>
        <dbReference type="ARBA" id="ARBA00022801"/>
    </source>
</evidence>
<dbReference type="Gene3D" id="1.10.3090.10">
    <property type="entry name" value="cca-adding enzyme, domain 2"/>
    <property type="match status" value="1"/>
</dbReference>
<dbReference type="PIRSF" id="PIRSF006288">
    <property type="entry name" value="PII_uridyltransf"/>
    <property type="match status" value="1"/>
</dbReference>
<dbReference type="InterPro" id="IPR003607">
    <property type="entry name" value="HD/PDEase_dom"/>
</dbReference>
<evidence type="ECO:0000256" key="1">
    <source>
        <dbReference type="ARBA" id="ARBA00022679"/>
    </source>
</evidence>
<dbReference type="EMBL" id="DRMN01000054">
    <property type="protein sequence ID" value="HFB54433.1"/>
    <property type="molecule type" value="Genomic_DNA"/>
</dbReference>
<evidence type="ECO:0000259" key="8">
    <source>
        <dbReference type="PROSITE" id="PS51671"/>
    </source>
</evidence>
<dbReference type="CDD" id="cd05401">
    <property type="entry name" value="NT_GlnE_GlnD_like"/>
    <property type="match status" value="1"/>
</dbReference>
<dbReference type="InterPro" id="IPR010043">
    <property type="entry name" value="UTase/UR"/>
</dbReference>
<dbReference type="Pfam" id="PF01966">
    <property type="entry name" value="HD"/>
    <property type="match status" value="1"/>
</dbReference>
<dbReference type="InterPro" id="IPR045865">
    <property type="entry name" value="ACT-like_dom_sf"/>
</dbReference>
<protein>
    <recommendedName>
        <fullName evidence="7">Bifunctional uridylyltransferase/uridylyl-removing enzyme</fullName>
        <shortName evidence="7">UTase/UR</shortName>
    </recommendedName>
    <alternativeName>
        <fullName evidence="7">Bifunctional [protein-PII] modification enzyme</fullName>
    </alternativeName>
    <alternativeName>
        <fullName evidence="7">Bifunctional nitrogen sensor protein</fullName>
    </alternativeName>
    <domain>
        <recommendedName>
            <fullName evidence="7">[Protein-PII] uridylyltransferase</fullName>
            <shortName evidence="7">PII uridylyltransferase</shortName>
            <shortName evidence="7">UTase</shortName>
            <ecNumber evidence="7">2.7.7.59</ecNumber>
        </recommendedName>
    </domain>
    <domain>
        <recommendedName>
            <fullName evidence="7">[Protein-PII]-UMP uridylyl-removing enzyme</fullName>
            <shortName evidence="7">UR</shortName>
            <ecNumber evidence="7">3.1.4.-</ecNumber>
        </recommendedName>
    </domain>
</protein>
<name>A0A7C3G4K0_9PROT</name>
<evidence type="ECO:0000256" key="2">
    <source>
        <dbReference type="ARBA" id="ARBA00022695"/>
    </source>
</evidence>
<dbReference type="SUPFAM" id="SSF81593">
    <property type="entry name" value="Nucleotidyltransferase substrate binding subunit/domain"/>
    <property type="match status" value="1"/>
</dbReference>
<dbReference type="HAMAP" id="MF_00277">
    <property type="entry name" value="PII_uridylyl_transf"/>
    <property type="match status" value="1"/>
</dbReference>
<comment type="activity regulation">
    <text evidence="7">Uridylyltransferase (UTase) activity is inhibited by glutamine, while glutamine activates uridylyl-removing (UR) activity.</text>
</comment>